<dbReference type="InterPro" id="IPR034660">
    <property type="entry name" value="DinB/YfiT-like"/>
</dbReference>
<protein>
    <recommendedName>
        <fullName evidence="6">DinB family protein</fullName>
    </recommendedName>
</protein>
<dbReference type="STRING" id="1236970.JCM9140_1177"/>
<dbReference type="GO" id="GO:0046872">
    <property type="term" value="F:metal ion binding"/>
    <property type="evidence" value="ECO:0007669"/>
    <property type="project" value="UniProtKB-KW"/>
</dbReference>
<keyword evidence="5" id="KW-1185">Reference proteome</keyword>
<evidence type="ECO:0000256" key="3">
    <source>
        <dbReference type="PIRSR" id="PIRSR607837-1"/>
    </source>
</evidence>
<dbReference type="OrthoDB" id="119432at2"/>
<proteinExistence type="inferred from homology"/>
<feature type="binding site" evidence="3">
    <location>
        <position position="129"/>
    </location>
    <ligand>
        <name>a divalent metal cation</name>
        <dbReference type="ChEBI" id="CHEBI:60240"/>
    </ligand>
</feature>
<comment type="caution">
    <text evidence="4">The sequence shown here is derived from an EMBL/GenBank/DDBJ whole genome shotgun (WGS) entry which is preliminary data.</text>
</comment>
<keyword evidence="2 3" id="KW-0479">Metal-binding</keyword>
<feature type="binding site" evidence="3">
    <location>
        <position position="47"/>
    </location>
    <ligand>
        <name>a divalent metal cation</name>
        <dbReference type="ChEBI" id="CHEBI:60240"/>
    </ligand>
</feature>
<evidence type="ECO:0000313" key="4">
    <source>
        <dbReference type="EMBL" id="GAE25197.1"/>
    </source>
</evidence>
<accession>W4PZM9</accession>
<organism evidence="4 5">
    <name type="scientific">Halalkalibacter wakoensis JCM 9140</name>
    <dbReference type="NCBI Taxonomy" id="1236970"/>
    <lineage>
        <taxon>Bacteria</taxon>
        <taxon>Bacillati</taxon>
        <taxon>Bacillota</taxon>
        <taxon>Bacilli</taxon>
        <taxon>Bacillales</taxon>
        <taxon>Bacillaceae</taxon>
        <taxon>Halalkalibacter</taxon>
    </lineage>
</organism>
<dbReference type="Pfam" id="PF05163">
    <property type="entry name" value="DinB"/>
    <property type="match status" value="1"/>
</dbReference>
<feature type="binding site" evidence="3">
    <location>
        <position position="125"/>
    </location>
    <ligand>
        <name>a divalent metal cation</name>
        <dbReference type="ChEBI" id="CHEBI:60240"/>
    </ligand>
</feature>
<dbReference type="Gene3D" id="1.20.120.450">
    <property type="entry name" value="dinb family like domain"/>
    <property type="match status" value="1"/>
</dbReference>
<name>W4PZM9_9BACI</name>
<dbReference type="AlphaFoldDB" id="W4PZM9"/>
<evidence type="ECO:0008006" key="6">
    <source>
        <dbReference type="Google" id="ProtNLM"/>
    </source>
</evidence>
<dbReference type="InterPro" id="IPR007837">
    <property type="entry name" value="DinB"/>
</dbReference>
<evidence type="ECO:0000256" key="2">
    <source>
        <dbReference type="ARBA" id="ARBA00022723"/>
    </source>
</evidence>
<comment type="similarity">
    <text evidence="1">Belongs to the DinB family.</text>
</comment>
<evidence type="ECO:0000256" key="1">
    <source>
        <dbReference type="ARBA" id="ARBA00008635"/>
    </source>
</evidence>
<dbReference type="EMBL" id="BAUT01000007">
    <property type="protein sequence ID" value="GAE25197.1"/>
    <property type="molecule type" value="Genomic_DNA"/>
</dbReference>
<reference evidence="4" key="1">
    <citation type="journal article" date="2014" name="Genome Announc.">
        <title>Draft Genome Sequences of Three Alkaliphilic Bacillus Strains, Bacillus wakoensis JCM 9140T, Bacillus akibai JCM 9157T, and Bacillus hemicellulosilyticus JCM 9152T.</title>
        <authorList>
            <person name="Yuki M."/>
            <person name="Oshima K."/>
            <person name="Suda W."/>
            <person name="Oshida Y."/>
            <person name="Kitamura K."/>
            <person name="Iida T."/>
            <person name="Hattori M."/>
            <person name="Ohkuma M."/>
        </authorList>
    </citation>
    <scope>NUCLEOTIDE SEQUENCE [LARGE SCALE GENOMIC DNA]</scope>
    <source>
        <strain evidence="4">JCM 9140</strain>
    </source>
</reference>
<gene>
    <name evidence="4" type="ORF">JCM9140_1177</name>
</gene>
<dbReference type="SUPFAM" id="SSF109854">
    <property type="entry name" value="DinB/YfiT-like putative metalloenzymes"/>
    <property type="match status" value="1"/>
</dbReference>
<dbReference type="RefSeq" id="WP_034743262.1">
    <property type="nucleotide sequence ID" value="NZ_BAUT01000007.1"/>
</dbReference>
<evidence type="ECO:0000313" key="5">
    <source>
        <dbReference type="Proteomes" id="UP000018890"/>
    </source>
</evidence>
<dbReference type="Proteomes" id="UP000018890">
    <property type="component" value="Unassembled WGS sequence"/>
</dbReference>
<sequence length="151" mass="17178">MSKMNEFVLAWMSHRNVLIQLLEKMEDEQINYKPWEDAMSLSELVLHISGSMDMFAKTVQNGVFVPPTEVVTVQSIGELKEIVTSQTNETKTILEQLTPAQLDKHIEFAGMNLPGHALLNSAKDHEIHHKGQLFTYARLLGIDELPFFVSR</sequence>